<feature type="compositionally biased region" description="Low complexity" evidence="1">
    <location>
        <begin position="1"/>
        <end position="30"/>
    </location>
</feature>
<gene>
    <name evidence="3" type="ORF">DEO72_LG4g707</name>
</gene>
<protein>
    <submittedName>
        <fullName evidence="3">Transposase putative</fullName>
    </submittedName>
</protein>
<organism evidence="3 4">
    <name type="scientific">Vigna unguiculata</name>
    <name type="common">Cowpea</name>
    <dbReference type="NCBI Taxonomy" id="3917"/>
    <lineage>
        <taxon>Eukaryota</taxon>
        <taxon>Viridiplantae</taxon>
        <taxon>Streptophyta</taxon>
        <taxon>Embryophyta</taxon>
        <taxon>Tracheophyta</taxon>
        <taxon>Spermatophyta</taxon>
        <taxon>Magnoliopsida</taxon>
        <taxon>eudicotyledons</taxon>
        <taxon>Gunneridae</taxon>
        <taxon>Pentapetalae</taxon>
        <taxon>rosids</taxon>
        <taxon>fabids</taxon>
        <taxon>Fabales</taxon>
        <taxon>Fabaceae</taxon>
        <taxon>Papilionoideae</taxon>
        <taxon>50 kb inversion clade</taxon>
        <taxon>NPAAA clade</taxon>
        <taxon>indigoferoid/millettioid clade</taxon>
        <taxon>Phaseoleae</taxon>
        <taxon>Vigna</taxon>
    </lineage>
</organism>
<dbReference type="InterPro" id="IPR007321">
    <property type="entry name" value="Transposase_28"/>
</dbReference>
<name>A0A4D6LMR2_VIGUN</name>
<dbReference type="EMBL" id="CP039348">
    <property type="protein sequence ID" value="QCD89758.1"/>
    <property type="molecule type" value="Genomic_DNA"/>
</dbReference>
<evidence type="ECO:0000256" key="1">
    <source>
        <dbReference type="SAM" id="MobiDB-lite"/>
    </source>
</evidence>
<feature type="domain" description="Transposase (putative) gypsy type" evidence="2">
    <location>
        <begin position="74"/>
        <end position="128"/>
    </location>
</feature>
<keyword evidence="4" id="KW-1185">Reference proteome</keyword>
<proteinExistence type="predicted"/>
<dbReference type="Pfam" id="PF04195">
    <property type="entry name" value="Transposase_28"/>
    <property type="match status" value="1"/>
</dbReference>
<sequence>MSSSSDSFSLSSPSSERSGGSGISQSNSSNREQTRDVGRIPIETIVKVREDPLEELAESNCRALKETLWYLRGLPFDEFTIGVLQFLKVAPTQLHPNSWAYLQAFQVLCMTVYLQPSLRAFLYFFDIRPRSLTTWLSLVSRLGINRLDAFTQSFKHFKDGFFKVVVKQVGPSHFYTSDGGHMAQMGKKNLTLFQTLRKEKAARAKAVGNTEVPNLQESWVDVHVHGGAKSKGKDVKKMQVALLGLGSSNGRKGPEAGLIELSETVVRRDIKINVSETLINSLIAWNLMLW</sequence>
<evidence type="ECO:0000313" key="4">
    <source>
        <dbReference type="Proteomes" id="UP000501690"/>
    </source>
</evidence>
<dbReference type="AlphaFoldDB" id="A0A4D6LMR2"/>
<evidence type="ECO:0000259" key="2">
    <source>
        <dbReference type="Pfam" id="PF04195"/>
    </source>
</evidence>
<feature type="region of interest" description="Disordered" evidence="1">
    <location>
        <begin position="1"/>
        <end position="35"/>
    </location>
</feature>
<accession>A0A4D6LMR2</accession>
<reference evidence="3 4" key="1">
    <citation type="submission" date="2019-04" db="EMBL/GenBank/DDBJ databases">
        <title>An improved genome assembly and genetic linkage map for asparagus bean, Vigna unguiculata ssp. sesquipedialis.</title>
        <authorList>
            <person name="Xia Q."/>
            <person name="Zhang R."/>
            <person name="Dong Y."/>
        </authorList>
    </citation>
    <scope>NUCLEOTIDE SEQUENCE [LARGE SCALE GENOMIC DNA]</scope>
    <source>
        <tissue evidence="3">Leaf</tissue>
    </source>
</reference>
<evidence type="ECO:0000313" key="3">
    <source>
        <dbReference type="EMBL" id="QCD89758.1"/>
    </source>
</evidence>
<dbReference type="Proteomes" id="UP000501690">
    <property type="component" value="Linkage Group LG4"/>
</dbReference>